<dbReference type="AlphaFoldDB" id="A0A8T0VSB8"/>
<protein>
    <recommendedName>
        <fullName evidence="2">No apical meristem-associated C-terminal domain-containing protein</fullName>
    </recommendedName>
</protein>
<name>A0A8T0VSB8_PANVG</name>
<dbReference type="EMBL" id="CM029040">
    <property type="protein sequence ID" value="KAG2634449.1"/>
    <property type="molecule type" value="Genomic_DNA"/>
</dbReference>
<comment type="caution">
    <text evidence="3">The sequence shown here is derived from an EMBL/GenBank/DDBJ whole genome shotgun (WGS) entry which is preliminary data.</text>
</comment>
<sequence>MRKRANPPVPVGSVGIQASGVGSIGNLASTSWHRLVNDGDCPSAAYVHAGMMRGGQATINSTTEGPTPIDTSCKLARAAPPAPLGPARSRASHATSLPIDIGNPSSTSPRRSLFHVSHSAIDGTAGDPTLSDEIAMATGGGPWTNMISDECDVDAISLSTGFQWTFGDPENQTKVAKAAPKRAGNYNHEEDIQLCVSWENISTDPIIGNEQPGRAYWKRIADHYHANKTSESDRNANSLEHRWSTIQKECQKFQRYYDEVERHHPSGIPYKEHILEAPTLFARGPLKKSFQFLHCWLKVRHCLKFQTMENNRRSQSNMSSNGATERDDGDDSGRSYSTEPNPNKRPPGRKQAKERLKIGGDAGLYKEAIAELILDKKEEKKLRELRWEEEKKMKGDRWKETKMIQQQKISLEKDNLMWEQEQKIMFCDVSTLDPDQKTYVLTMRAQIAAQKMAAFSAGFGGGFSVSSGGTGGDADGATI</sequence>
<proteinExistence type="predicted"/>
<feature type="region of interest" description="Disordered" evidence="1">
    <location>
        <begin position="80"/>
        <end position="110"/>
    </location>
</feature>
<feature type="region of interest" description="Disordered" evidence="1">
    <location>
        <begin position="311"/>
        <end position="357"/>
    </location>
</feature>
<dbReference type="Proteomes" id="UP000823388">
    <property type="component" value="Chromosome 2N"/>
</dbReference>
<evidence type="ECO:0000259" key="2">
    <source>
        <dbReference type="Pfam" id="PF14303"/>
    </source>
</evidence>
<dbReference type="PANTHER" id="PTHR45125">
    <property type="entry name" value="F21J9.4-RELATED"/>
    <property type="match status" value="1"/>
</dbReference>
<dbReference type="PANTHER" id="PTHR45125:SF28">
    <property type="entry name" value="OS02G0603500 PROTEIN"/>
    <property type="match status" value="1"/>
</dbReference>
<feature type="domain" description="No apical meristem-associated C-terminal" evidence="2">
    <location>
        <begin position="288"/>
        <end position="447"/>
    </location>
</feature>
<evidence type="ECO:0000256" key="1">
    <source>
        <dbReference type="SAM" id="MobiDB-lite"/>
    </source>
</evidence>
<evidence type="ECO:0000313" key="3">
    <source>
        <dbReference type="EMBL" id="KAG2634449.1"/>
    </source>
</evidence>
<dbReference type="InterPro" id="IPR029466">
    <property type="entry name" value="NAM-associated_C"/>
</dbReference>
<reference evidence="3" key="1">
    <citation type="submission" date="2020-05" db="EMBL/GenBank/DDBJ databases">
        <title>WGS assembly of Panicum virgatum.</title>
        <authorList>
            <person name="Lovell J.T."/>
            <person name="Jenkins J."/>
            <person name="Shu S."/>
            <person name="Juenger T.E."/>
            <person name="Schmutz J."/>
        </authorList>
    </citation>
    <scope>NUCLEOTIDE SEQUENCE</scope>
    <source>
        <strain evidence="3">AP13</strain>
    </source>
</reference>
<accession>A0A8T0VSB8</accession>
<feature type="compositionally biased region" description="Low complexity" evidence="1">
    <location>
        <begin position="80"/>
        <end position="89"/>
    </location>
</feature>
<gene>
    <name evidence="3" type="ORF">PVAP13_2NG166906</name>
</gene>
<dbReference type="Pfam" id="PF14303">
    <property type="entry name" value="NAM-associated"/>
    <property type="match status" value="1"/>
</dbReference>
<evidence type="ECO:0000313" key="4">
    <source>
        <dbReference type="Proteomes" id="UP000823388"/>
    </source>
</evidence>
<organism evidence="3 4">
    <name type="scientific">Panicum virgatum</name>
    <name type="common">Blackwell switchgrass</name>
    <dbReference type="NCBI Taxonomy" id="38727"/>
    <lineage>
        <taxon>Eukaryota</taxon>
        <taxon>Viridiplantae</taxon>
        <taxon>Streptophyta</taxon>
        <taxon>Embryophyta</taxon>
        <taxon>Tracheophyta</taxon>
        <taxon>Spermatophyta</taxon>
        <taxon>Magnoliopsida</taxon>
        <taxon>Liliopsida</taxon>
        <taxon>Poales</taxon>
        <taxon>Poaceae</taxon>
        <taxon>PACMAD clade</taxon>
        <taxon>Panicoideae</taxon>
        <taxon>Panicodae</taxon>
        <taxon>Paniceae</taxon>
        <taxon>Panicinae</taxon>
        <taxon>Panicum</taxon>
        <taxon>Panicum sect. Hiantes</taxon>
    </lineage>
</organism>
<keyword evidence="4" id="KW-1185">Reference proteome</keyword>